<dbReference type="Proteomes" id="UP000799766">
    <property type="component" value="Unassembled WGS sequence"/>
</dbReference>
<organism evidence="1 2">
    <name type="scientific">Lineolata rhizophorae</name>
    <dbReference type="NCBI Taxonomy" id="578093"/>
    <lineage>
        <taxon>Eukaryota</taxon>
        <taxon>Fungi</taxon>
        <taxon>Dikarya</taxon>
        <taxon>Ascomycota</taxon>
        <taxon>Pezizomycotina</taxon>
        <taxon>Dothideomycetes</taxon>
        <taxon>Dothideomycetes incertae sedis</taxon>
        <taxon>Lineolatales</taxon>
        <taxon>Lineolataceae</taxon>
        <taxon>Lineolata</taxon>
    </lineage>
</organism>
<name>A0A6A6P4Q8_9PEZI</name>
<accession>A0A6A6P4Q8</accession>
<keyword evidence="2" id="KW-1185">Reference proteome</keyword>
<dbReference type="AlphaFoldDB" id="A0A6A6P4Q8"/>
<dbReference type="PROSITE" id="PS51257">
    <property type="entry name" value="PROKAR_LIPOPROTEIN"/>
    <property type="match status" value="1"/>
</dbReference>
<protein>
    <submittedName>
        <fullName evidence="1">Uncharacterized protein</fullName>
    </submittedName>
</protein>
<evidence type="ECO:0000313" key="2">
    <source>
        <dbReference type="Proteomes" id="UP000799766"/>
    </source>
</evidence>
<reference evidence="1" key="1">
    <citation type="journal article" date="2020" name="Stud. Mycol.">
        <title>101 Dothideomycetes genomes: a test case for predicting lifestyles and emergence of pathogens.</title>
        <authorList>
            <person name="Haridas S."/>
            <person name="Albert R."/>
            <person name="Binder M."/>
            <person name="Bloem J."/>
            <person name="Labutti K."/>
            <person name="Salamov A."/>
            <person name="Andreopoulos B."/>
            <person name="Baker S."/>
            <person name="Barry K."/>
            <person name="Bills G."/>
            <person name="Bluhm B."/>
            <person name="Cannon C."/>
            <person name="Castanera R."/>
            <person name="Culley D."/>
            <person name="Daum C."/>
            <person name="Ezra D."/>
            <person name="Gonzalez J."/>
            <person name="Henrissat B."/>
            <person name="Kuo A."/>
            <person name="Liang C."/>
            <person name="Lipzen A."/>
            <person name="Lutzoni F."/>
            <person name="Magnuson J."/>
            <person name="Mondo S."/>
            <person name="Nolan M."/>
            <person name="Ohm R."/>
            <person name="Pangilinan J."/>
            <person name="Park H.-J."/>
            <person name="Ramirez L."/>
            <person name="Alfaro M."/>
            <person name="Sun H."/>
            <person name="Tritt A."/>
            <person name="Yoshinaga Y."/>
            <person name="Zwiers L.-H."/>
            <person name="Turgeon B."/>
            <person name="Goodwin S."/>
            <person name="Spatafora J."/>
            <person name="Crous P."/>
            <person name="Grigoriev I."/>
        </authorList>
    </citation>
    <scope>NUCLEOTIDE SEQUENCE</scope>
    <source>
        <strain evidence="1">ATCC 16933</strain>
    </source>
</reference>
<gene>
    <name evidence="1" type="ORF">BDY21DRAFT_362979</name>
</gene>
<dbReference type="EMBL" id="MU001677">
    <property type="protein sequence ID" value="KAF2458777.1"/>
    <property type="molecule type" value="Genomic_DNA"/>
</dbReference>
<proteinExistence type="predicted"/>
<evidence type="ECO:0000313" key="1">
    <source>
        <dbReference type="EMBL" id="KAF2458777.1"/>
    </source>
</evidence>
<sequence length="106" mass="11423">MARELVAPHYHPSTFQSCSIQWKDSTSSSKTTGIHEIAIVILVTAFSRQIPLVLESGYPAIEYFEGIMSQGGEAGSRGIDGIANVARALVGALGVARVGRYWLDWG</sequence>